<keyword evidence="1" id="KW-0732">Signal</keyword>
<dbReference type="EMBL" id="CP034549">
    <property type="protein sequence ID" value="AZQ43823.1"/>
    <property type="molecule type" value="Genomic_DNA"/>
</dbReference>
<dbReference type="AlphaFoldDB" id="A0A3S9MXQ2"/>
<feature type="chain" id="PRO_5019480946" evidence="1">
    <location>
        <begin position="20"/>
        <end position="158"/>
    </location>
</feature>
<dbReference type="Proteomes" id="UP000279600">
    <property type="component" value="Chromosome"/>
</dbReference>
<dbReference type="RefSeq" id="WP_126446648.1">
    <property type="nucleotide sequence ID" value="NZ_CP034549.1"/>
</dbReference>
<evidence type="ECO:0000256" key="1">
    <source>
        <dbReference type="SAM" id="SignalP"/>
    </source>
</evidence>
<protein>
    <submittedName>
        <fullName evidence="2">Uncharacterized protein</fullName>
    </submittedName>
</protein>
<feature type="signal peptide" evidence="1">
    <location>
        <begin position="1"/>
        <end position="19"/>
    </location>
</feature>
<evidence type="ECO:0000313" key="3">
    <source>
        <dbReference type="Proteomes" id="UP000279600"/>
    </source>
</evidence>
<sequence>MRYLVLVILLCGLGVSAQQAPVKFEKINVLKPSQETTPKATAAENRQPFQVITNSTPIKAESMDVKIVAKPVAFKTIQAVNQLPSVQSIMQAAQLLEGRRIELQAFLENYKNVPANENTTVKAKIGEESTTPNKRFPTALREFLGEENYAIYRKSFLR</sequence>
<organism evidence="2 3">
    <name type="scientific">Nonlabens ponticola</name>
    <dbReference type="NCBI Taxonomy" id="2496866"/>
    <lineage>
        <taxon>Bacteria</taxon>
        <taxon>Pseudomonadati</taxon>
        <taxon>Bacteroidota</taxon>
        <taxon>Flavobacteriia</taxon>
        <taxon>Flavobacteriales</taxon>
        <taxon>Flavobacteriaceae</taxon>
        <taxon>Nonlabens</taxon>
    </lineage>
</organism>
<keyword evidence="3" id="KW-1185">Reference proteome</keyword>
<reference evidence="2 3" key="1">
    <citation type="submission" date="2018-12" db="EMBL/GenBank/DDBJ databases">
        <title>Complete genome of Nonlabens sp. MJ115.</title>
        <authorList>
            <person name="Choi H.S."/>
            <person name="Jung J."/>
        </authorList>
    </citation>
    <scope>NUCLEOTIDE SEQUENCE [LARGE SCALE GENOMIC DNA]</scope>
    <source>
        <strain evidence="2 3">MJ115</strain>
    </source>
</reference>
<evidence type="ECO:0000313" key="2">
    <source>
        <dbReference type="EMBL" id="AZQ43823.1"/>
    </source>
</evidence>
<gene>
    <name evidence="2" type="ORF">EJ995_06115</name>
</gene>
<name>A0A3S9MXQ2_9FLAO</name>
<proteinExistence type="predicted"/>
<dbReference type="KEGG" id="noj:EJ995_06115"/>
<accession>A0A3S9MXQ2</accession>